<dbReference type="EMBL" id="GU396103">
    <property type="protein sequence ID" value="ADQ52755.1"/>
    <property type="molecule type" value="Genomic_DNA"/>
</dbReference>
<name>E5DPW9_9CAUD</name>
<dbReference type="Proteomes" id="UP000008726">
    <property type="component" value="Segment"/>
</dbReference>
<dbReference type="OrthoDB" id="19342at10239"/>
<organism evidence="1 2">
    <name type="scientific">Aeromonas phage PX29</name>
    <dbReference type="NCBI Taxonomy" id="926067"/>
    <lineage>
        <taxon>Viruses</taxon>
        <taxon>Duplodnaviria</taxon>
        <taxon>Heunggongvirae</taxon>
        <taxon>Uroviricota</taxon>
        <taxon>Caudoviricetes</taxon>
        <taxon>Pantevenvirales</taxon>
        <taxon>Straboviridae</taxon>
        <taxon>Angelvirus</taxon>
        <taxon>Angelvirus px29</taxon>
    </lineage>
</organism>
<proteinExistence type="predicted"/>
<dbReference type="RefSeq" id="YP_009011465.1">
    <property type="nucleotide sequence ID" value="NC_023688.1"/>
</dbReference>
<reference evidence="1 2" key="1">
    <citation type="journal article" date="2010" name="Virol. J.">
        <title>Genomes of the T4-related bacteriophages as windows on microbial genome evolution.</title>
        <authorList>
            <person name="Petrov V.M."/>
            <person name="Ratnayaka S."/>
            <person name="Nolan J.M."/>
            <person name="Miller E.S."/>
            <person name="Karam J.D."/>
        </authorList>
    </citation>
    <scope>NUCLEOTIDE SEQUENCE [LARGE SCALE GENOMIC DNA]</scope>
</reference>
<accession>E5DPW9</accession>
<gene>
    <name evidence="1" type="ORF">PX29p036</name>
</gene>
<keyword evidence="2" id="KW-1185">Reference proteome</keyword>
<dbReference type="KEGG" id="vg:18559960"/>
<evidence type="ECO:0000313" key="2">
    <source>
        <dbReference type="Proteomes" id="UP000008726"/>
    </source>
</evidence>
<evidence type="ECO:0000313" key="1">
    <source>
        <dbReference type="EMBL" id="ADQ52755.1"/>
    </source>
</evidence>
<sequence length="145" mass="16373">MIRWLYRNKAEEQIMKQDTIVVIPSREMDGTAGCLSFERMLKEKKAEGFIGAAERINKVKHIAIVDKGNKAYFADITEVYTGTWTDKELNTNDIFFDNVRPIPLSALKEAGIDVNKGRCSIRYAALANIVANLKKEDTELLSLFG</sequence>
<dbReference type="GeneID" id="18559960"/>
<protein>
    <submittedName>
        <fullName evidence="1">Uncharacterized protein</fullName>
    </submittedName>
</protein>